<dbReference type="InterPro" id="IPR013087">
    <property type="entry name" value="Znf_C2H2_type"/>
</dbReference>
<gene>
    <name evidence="6" type="ORF">DME_LOCUS2424</name>
</gene>
<evidence type="ECO:0000256" key="4">
    <source>
        <dbReference type="SAM" id="MobiDB-lite"/>
    </source>
</evidence>
<dbReference type="InterPro" id="IPR036236">
    <property type="entry name" value="Znf_C2H2_sf"/>
</dbReference>
<evidence type="ECO:0000256" key="2">
    <source>
        <dbReference type="ARBA" id="ARBA00037930"/>
    </source>
</evidence>
<dbReference type="PROSITE" id="PS50157">
    <property type="entry name" value="ZINC_FINGER_C2H2_2"/>
    <property type="match status" value="1"/>
</dbReference>
<sequence>MSPISIDSGFGSSTSFPSSPEVSIDSLSSLYPSDSTIYLKKFQRRNTNFVNNSSLPCIFPPIPSLLTSQQFSNKINLKSTTPDLSSFGEQLSIECIGERPFKEVLSTSPDNDIIIDGVLEPVAECSSTPSSSSTAYSSAALCSRSYCRWDKCNEYFSCDNDLYDHVKKYHLEVLKPQGRDNIANRLRSPIKLRAKNFQCLWSNCAMKLSRGDFQKQYTWLEDHFATRHAGKAQPYPCLMDGCSMRFASKRVLEDHLRIGHRKIKDYKNDFLDRSTDEWILMRLRHYEATKNACFVPKPPKVPRGGAKYRKQWRMLTYTICSVPPK</sequence>
<dbReference type="SMART" id="SM00355">
    <property type="entry name" value="ZnF_C2H2"/>
    <property type="match status" value="2"/>
</dbReference>
<keyword evidence="8" id="KW-1185">Reference proteome</keyword>
<dbReference type="SUPFAM" id="SSF57667">
    <property type="entry name" value="beta-beta-alpha zinc fingers"/>
    <property type="match status" value="1"/>
</dbReference>
<keyword evidence="3" id="KW-0862">Zinc</keyword>
<feature type="region of interest" description="Disordered" evidence="4">
    <location>
        <begin position="1"/>
        <end position="22"/>
    </location>
</feature>
<dbReference type="Gene3D" id="3.30.160.60">
    <property type="entry name" value="Classic Zinc Finger"/>
    <property type="match status" value="1"/>
</dbReference>
<proteinExistence type="inferred from homology"/>
<dbReference type="PANTHER" id="PTHR46541:SF1">
    <property type="entry name" value="ZINC FINGER PROTEIN AEBP2"/>
    <property type="match status" value="1"/>
</dbReference>
<dbReference type="InterPro" id="IPR052130">
    <property type="entry name" value="AEBP2/jing_C2H2-ZnF"/>
</dbReference>
<dbReference type="OrthoDB" id="9984614at2759"/>
<accession>A0A0N4UL02</accession>
<dbReference type="GO" id="GO:0008270">
    <property type="term" value="F:zinc ion binding"/>
    <property type="evidence" value="ECO:0007669"/>
    <property type="project" value="UniProtKB-KW"/>
</dbReference>
<evidence type="ECO:0000256" key="1">
    <source>
        <dbReference type="ARBA" id="ARBA00022853"/>
    </source>
</evidence>
<dbReference type="STRING" id="318479.A0A0N4UL02"/>
<evidence type="ECO:0000313" key="6">
    <source>
        <dbReference type="EMBL" id="VDN52451.1"/>
    </source>
</evidence>
<dbReference type="GO" id="GO:0035098">
    <property type="term" value="C:ESC/E(Z) complex"/>
    <property type="evidence" value="ECO:0007669"/>
    <property type="project" value="TreeGrafter"/>
</dbReference>
<protein>
    <submittedName>
        <fullName evidence="9">C2H2-type domain-containing protein</fullName>
    </submittedName>
</protein>
<dbReference type="Proteomes" id="UP000038040">
    <property type="component" value="Unplaced"/>
</dbReference>
<organism evidence="7 9">
    <name type="scientific">Dracunculus medinensis</name>
    <name type="common">Guinea worm</name>
    <dbReference type="NCBI Taxonomy" id="318479"/>
    <lineage>
        <taxon>Eukaryota</taxon>
        <taxon>Metazoa</taxon>
        <taxon>Ecdysozoa</taxon>
        <taxon>Nematoda</taxon>
        <taxon>Chromadorea</taxon>
        <taxon>Rhabditida</taxon>
        <taxon>Spirurina</taxon>
        <taxon>Dracunculoidea</taxon>
        <taxon>Dracunculidae</taxon>
        <taxon>Dracunculus</taxon>
    </lineage>
</organism>
<dbReference type="GO" id="GO:0006357">
    <property type="term" value="P:regulation of transcription by RNA polymerase II"/>
    <property type="evidence" value="ECO:0007669"/>
    <property type="project" value="TreeGrafter"/>
</dbReference>
<evidence type="ECO:0000313" key="9">
    <source>
        <dbReference type="WBParaSite" id="DME_0000844901-mRNA-1"/>
    </source>
</evidence>
<evidence type="ECO:0000259" key="5">
    <source>
        <dbReference type="PROSITE" id="PS50157"/>
    </source>
</evidence>
<feature type="domain" description="C2H2-type" evidence="5">
    <location>
        <begin position="235"/>
        <end position="265"/>
    </location>
</feature>
<comment type="similarity">
    <text evidence="2">Belongs to the AEBP2/jing C2H2-type zinc-finger family.</text>
</comment>
<dbReference type="PANTHER" id="PTHR46541">
    <property type="entry name" value="ZINC FINGER PROTEIN AEBP2"/>
    <property type="match status" value="1"/>
</dbReference>
<reference evidence="6 8" key="2">
    <citation type="submission" date="2018-11" db="EMBL/GenBank/DDBJ databases">
        <authorList>
            <consortium name="Pathogen Informatics"/>
        </authorList>
    </citation>
    <scope>NUCLEOTIDE SEQUENCE [LARGE SCALE GENOMIC DNA]</scope>
</reference>
<feature type="compositionally biased region" description="Low complexity" evidence="4">
    <location>
        <begin position="8"/>
        <end position="20"/>
    </location>
</feature>
<dbReference type="GO" id="GO:0006325">
    <property type="term" value="P:chromatin organization"/>
    <property type="evidence" value="ECO:0007669"/>
    <property type="project" value="UniProtKB-KW"/>
</dbReference>
<name>A0A0N4UL02_DRAME</name>
<dbReference type="EMBL" id="UYYG01000060">
    <property type="protein sequence ID" value="VDN52451.1"/>
    <property type="molecule type" value="Genomic_DNA"/>
</dbReference>
<dbReference type="Proteomes" id="UP000274756">
    <property type="component" value="Unassembled WGS sequence"/>
</dbReference>
<reference evidence="9" key="1">
    <citation type="submission" date="2017-02" db="UniProtKB">
        <authorList>
            <consortium name="WormBaseParasite"/>
        </authorList>
    </citation>
    <scope>IDENTIFICATION</scope>
</reference>
<dbReference type="AlphaFoldDB" id="A0A0N4UL02"/>
<dbReference type="WBParaSite" id="DME_0000844901-mRNA-1">
    <property type="protein sequence ID" value="DME_0000844901-mRNA-1"/>
    <property type="gene ID" value="DME_0000844901"/>
</dbReference>
<keyword evidence="1" id="KW-0156">Chromatin regulator</keyword>
<evidence type="ECO:0000313" key="7">
    <source>
        <dbReference type="Proteomes" id="UP000038040"/>
    </source>
</evidence>
<keyword evidence="3" id="KW-0479">Metal-binding</keyword>
<evidence type="ECO:0000313" key="8">
    <source>
        <dbReference type="Proteomes" id="UP000274756"/>
    </source>
</evidence>
<dbReference type="PROSITE" id="PS00028">
    <property type="entry name" value="ZINC_FINGER_C2H2_1"/>
    <property type="match status" value="2"/>
</dbReference>
<keyword evidence="3" id="KW-0863">Zinc-finger</keyword>
<evidence type="ECO:0000256" key="3">
    <source>
        <dbReference type="PROSITE-ProRule" id="PRU00042"/>
    </source>
</evidence>